<evidence type="ECO:0000313" key="2">
    <source>
        <dbReference type="Proteomes" id="UP000595446"/>
    </source>
</evidence>
<dbReference type="EMBL" id="AP024237">
    <property type="protein sequence ID" value="BCO38063.1"/>
    <property type="molecule type" value="Genomic_DNA"/>
</dbReference>
<proteinExistence type="predicted"/>
<protein>
    <submittedName>
        <fullName evidence="1">Uncharacterized protein</fullName>
    </submittedName>
</protein>
<name>A0A7R7GXV8_9MYCO</name>
<dbReference type="RefSeq" id="WP_235434963.1">
    <property type="nucleotide sequence ID" value="NZ_AP024237.1"/>
</dbReference>
<dbReference type="AlphaFoldDB" id="A0A7R7GXV8"/>
<organism evidence="1 2">
    <name type="scientific">Mycobacterium heckeshornense</name>
    <dbReference type="NCBI Taxonomy" id="110505"/>
    <lineage>
        <taxon>Bacteria</taxon>
        <taxon>Bacillati</taxon>
        <taxon>Actinomycetota</taxon>
        <taxon>Actinomycetes</taxon>
        <taxon>Mycobacteriales</taxon>
        <taxon>Mycobacteriaceae</taxon>
        <taxon>Mycobacterium</taxon>
    </lineage>
</organism>
<reference evidence="1 2" key="1">
    <citation type="submission" date="2020-12" db="EMBL/GenBank/DDBJ databases">
        <title>Complete genome sequence of Mycobacterium heckeshornense JCM 15655T, closely related to a pathogenic non-tuberculous mycobacterial species Mycobacterium xenopi.</title>
        <authorList>
            <person name="Yoshida M."/>
            <person name="Fukano H."/>
            <person name="Asakura T."/>
            <person name="Suzuki M."/>
            <person name="Hoshino Y."/>
        </authorList>
    </citation>
    <scope>NUCLEOTIDE SEQUENCE [LARGE SCALE GENOMIC DNA]</scope>
    <source>
        <strain evidence="1 2">JCM 15655</strain>
    </source>
</reference>
<sequence length="276" mass="31051">MPALDPRDRVQRFVLRARRVLAHSLVRDHLDLLSKTAQGTITVNVEWNHVTGEGKHRLQMKLPPEEQFESFAARLRPFVMRKESVYWAVVLDAVEKLLSKETLADLVDMQTLRDYWSEVVDGSQVAAQAYYVMTDNGQLSDVQLADLWLNSDALHTQPIQSAIGKDMSLNERYKAAAGVYSRIGACLQYTYIFVNYLVSEGLLELDRSAFTEPVVADSEIDQPTQAYCVPLGGAPMPTDMTELDLTKWKPVHEDPELMRVVRGKVQAAEEGTPEAS</sequence>
<evidence type="ECO:0000313" key="1">
    <source>
        <dbReference type="EMBL" id="BCO38063.1"/>
    </source>
</evidence>
<accession>A0A7R7GXV8</accession>
<gene>
    <name evidence="1" type="ORF">MHEC_44960</name>
</gene>
<keyword evidence="2" id="KW-1185">Reference proteome</keyword>
<dbReference type="Proteomes" id="UP000595446">
    <property type="component" value="Chromosome"/>
</dbReference>